<evidence type="ECO:0000256" key="1">
    <source>
        <dbReference type="ARBA" id="ARBA00001971"/>
    </source>
</evidence>
<name>A0AA39T0X7_9PEZI</name>
<dbReference type="GO" id="GO:0020037">
    <property type="term" value="F:heme binding"/>
    <property type="evidence" value="ECO:0007669"/>
    <property type="project" value="InterPro"/>
</dbReference>
<protein>
    <submittedName>
        <fullName evidence="10">Cytochrome P450 monooxygenase pyr3</fullName>
    </submittedName>
</protein>
<dbReference type="AlphaFoldDB" id="A0AA39T0X7"/>
<dbReference type="Pfam" id="PF00067">
    <property type="entry name" value="p450"/>
    <property type="match status" value="1"/>
</dbReference>
<dbReference type="GO" id="GO:0016705">
    <property type="term" value="F:oxidoreductase activity, acting on paired donors, with incorporation or reduction of molecular oxygen"/>
    <property type="evidence" value="ECO:0007669"/>
    <property type="project" value="InterPro"/>
</dbReference>
<comment type="caution">
    <text evidence="10">The sequence shown here is derived from an EMBL/GenBank/DDBJ whole genome shotgun (WGS) entry which is preliminary data.</text>
</comment>
<dbReference type="InterPro" id="IPR002401">
    <property type="entry name" value="Cyt_P450_E_grp-I"/>
</dbReference>
<dbReference type="EMBL" id="JAUJDW010000224">
    <property type="protein sequence ID" value="KAK0610261.1"/>
    <property type="molecule type" value="Genomic_DNA"/>
</dbReference>
<evidence type="ECO:0000313" key="10">
    <source>
        <dbReference type="EMBL" id="KAK0610261.1"/>
    </source>
</evidence>
<keyword evidence="7 9" id="KW-0503">Monooxygenase</keyword>
<organism evidence="10 11">
    <name type="scientific">Lasiodiplodia hormozganensis</name>
    <dbReference type="NCBI Taxonomy" id="869390"/>
    <lineage>
        <taxon>Eukaryota</taxon>
        <taxon>Fungi</taxon>
        <taxon>Dikarya</taxon>
        <taxon>Ascomycota</taxon>
        <taxon>Pezizomycotina</taxon>
        <taxon>Dothideomycetes</taxon>
        <taxon>Dothideomycetes incertae sedis</taxon>
        <taxon>Botryosphaeriales</taxon>
        <taxon>Botryosphaeriaceae</taxon>
        <taxon>Lasiodiplodia</taxon>
    </lineage>
</organism>
<dbReference type="InterPro" id="IPR036396">
    <property type="entry name" value="Cyt_P450_sf"/>
</dbReference>
<comment type="cofactor">
    <cofactor evidence="1 8">
        <name>heme</name>
        <dbReference type="ChEBI" id="CHEBI:30413"/>
    </cofactor>
</comment>
<dbReference type="Proteomes" id="UP001175001">
    <property type="component" value="Unassembled WGS sequence"/>
</dbReference>
<evidence type="ECO:0000256" key="7">
    <source>
        <dbReference type="ARBA" id="ARBA00023033"/>
    </source>
</evidence>
<comment type="similarity">
    <text evidence="2 9">Belongs to the cytochrome P450 family.</text>
</comment>
<sequence>MSCSHAHEQVDWKDVSISSVAVQIAARLSARVFLGERLCRDEDWVDISTKFTAVTFKAQQALRVWPVFLRPFVHRFLPLLRYQRSLIKHARIIIEPELAARRKARKDVVKPQDSLSWLDDTRGDREFDVARGQLFLSLAAIHTTSTVLTSIMYDLVNHPEYIDDLREEITRVLKEDGGWKKTSLYKMMLMDSCMKESQRLHVLGPTSMNRRVEAPMTLSDGTHLPKGVFIAFSTYDMRDGDVFKNPHEFNGRRFLDLRAQPGQANRWQFVTTTPEYLSFGHGKHACPGRFFASNEIKIALAHLLMKYDWKVSGAPPKSLLESRFLPDPKAVVACRTRELEPEIAALMGRE</sequence>
<dbReference type="Gene3D" id="1.10.630.10">
    <property type="entry name" value="Cytochrome P450"/>
    <property type="match status" value="1"/>
</dbReference>
<evidence type="ECO:0000256" key="6">
    <source>
        <dbReference type="ARBA" id="ARBA00023004"/>
    </source>
</evidence>
<dbReference type="GO" id="GO:0005506">
    <property type="term" value="F:iron ion binding"/>
    <property type="evidence" value="ECO:0007669"/>
    <property type="project" value="InterPro"/>
</dbReference>
<keyword evidence="6 8" id="KW-0408">Iron</keyword>
<evidence type="ECO:0000256" key="9">
    <source>
        <dbReference type="RuleBase" id="RU000461"/>
    </source>
</evidence>
<reference evidence="10" key="1">
    <citation type="submission" date="2023-06" db="EMBL/GenBank/DDBJ databases">
        <title>Multi-omics analyses reveal the molecular pathogenesis toolkit of Lasiodiplodia hormozganensis, a cross-kingdom pathogen.</title>
        <authorList>
            <person name="Felix C."/>
            <person name="Meneses R."/>
            <person name="Goncalves M.F.M."/>
            <person name="Tilleman L."/>
            <person name="Duarte A.S."/>
            <person name="Jorrin-Novo J.V."/>
            <person name="Van De Peer Y."/>
            <person name="Deforce D."/>
            <person name="Van Nieuwerburgh F."/>
            <person name="Esteves A.C."/>
            <person name="Alves A."/>
        </authorList>
    </citation>
    <scope>NUCLEOTIDE SEQUENCE</scope>
    <source>
        <strain evidence="10">CBS 339.90</strain>
    </source>
</reference>
<keyword evidence="11" id="KW-1185">Reference proteome</keyword>
<evidence type="ECO:0000256" key="2">
    <source>
        <dbReference type="ARBA" id="ARBA00010617"/>
    </source>
</evidence>
<evidence type="ECO:0000256" key="3">
    <source>
        <dbReference type="ARBA" id="ARBA00022617"/>
    </source>
</evidence>
<evidence type="ECO:0000256" key="8">
    <source>
        <dbReference type="PIRSR" id="PIRSR602401-1"/>
    </source>
</evidence>
<dbReference type="PROSITE" id="PS00086">
    <property type="entry name" value="CYTOCHROME_P450"/>
    <property type="match status" value="1"/>
</dbReference>
<dbReference type="GO" id="GO:0004497">
    <property type="term" value="F:monooxygenase activity"/>
    <property type="evidence" value="ECO:0007669"/>
    <property type="project" value="UniProtKB-KW"/>
</dbReference>
<dbReference type="PRINTS" id="PR00385">
    <property type="entry name" value="P450"/>
</dbReference>
<evidence type="ECO:0000256" key="5">
    <source>
        <dbReference type="ARBA" id="ARBA00023002"/>
    </source>
</evidence>
<dbReference type="SUPFAM" id="SSF48264">
    <property type="entry name" value="Cytochrome P450"/>
    <property type="match status" value="1"/>
</dbReference>
<evidence type="ECO:0000256" key="4">
    <source>
        <dbReference type="ARBA" id="ARBA00022723"/>
    </source>
</evidence>
<keyword evidence="3 8" id="KW-0349">Heme</keyword>
<dbReference type="PANTHER" id="PTHR46206:SF2">
    <property type="entry name" value="CYTOCHROME P450 MONOOXYGENASE AUSG-RELATED"/>
    <property type="match status" value="1"/>
</dbReference>
<dbReference type="PRINTS" id="PR00463">
    <property type="entry name" value="EP450I"/>
</dbReference>
<gene>
    <name evidence="10" type="primary">pyr3_8</name>
    <name evidence="10" type="ORF">DIS24_g12110</name>
</gene>
<keyword evidence="5 9" id="KW-0560">Oxidoreductase</keyword>
<keyword evidence="4 8" id="KW-0479">Metal-binding</keyword>
<feature type="binding site" description="axial binding residue" evidence="8">
    <location>
        <position position="286"/>
    </location>
    <ligand>
        <name>heme</name>
        <dbReference type="ChEBI" id="CHEBI:30413"/>
    </ligand>
    <ligandPart>
        <name>Fe</name>
        <dbReference type="ChEBI" id="CHEBI:18248"/>
    </ligandPart>
</feature>
<dbReference type="CDD" id="cd11041">
    <property type="entry name" value="CYP503A1-like"/>
    <property type="match status" value="1"/>
</dbReference>
<dbReference type="PANTHER" id="PTHR46206">
    <property type="entry name" value="CYTOCHROME P450"/>
    <property type="match status" value="1"/>
</dbReference>
<dbReference type="InterPro" id="IPR017972">
    <property type="entry name" value="Cyt_P450_CS"/>
</dbReference>
<accession>A0AA39T0X7</accession>
<dbReference type="InterPro" id="IPR001128">
    <property type="entry name" value="Cyt_P450"/>
</dbReference>
<proteinExistence type="inferred from homology"/>
<evidence type="ECO:0000313" key="11">
    <source>
        <dbReference type="Proteomes" id="UP001175001"/>
    </source>
</evidence>